<evidence type="ECO:0000256" key="3">
    <source>
        <dbReference type="ARBA" id="ARBA00022475"/>
    </source>
</evidence>
<proteinExistence type="inferred from homology"/>
<comment type="caution">
    <text evidence="8">The sequence shown here is derived from an EMBL/GenBank/DDBJ whole genome shotgun (WGS) entry which is preliminary data.</text>
</comment>
<accession>A0A512E091</accession>
<dbReference type="SUPFAM" id="SSF52540">
    <property type="entry name" value="P-loop containing nucleoside triphosphate hydrolases"/>
    <property type="match status" value="1"/>
</dbReference>
<reference evidence="8 9" key="1">
    <citation type="submission" date="2019-07" db="EMBL/GenBank/DDBJ databases">
        <title>Whole genome shotgun sequence of Skermanella aerolata NBRC 106429.</title>
        <authorList>
            <person name="Hosoyama A."/>
            <person name="Uohara A."/>
            <person name="Ohji S."/>
            <person name="Ichikawa N."/>
        </authorList>
    </citation>
    <scope>NUCLEOTIDE SEQUENCE [LARGE SCALE GENOMIC DNA]</scope>
    <source>
        <strain evidence="8 9">NBRC 106429</strain>
    </source>
</reference>
<dbReference type="PANTHER" id="PTHR37937:SF1">
    <property type="entry name" value="CONJUGATIVE TRANSFER: DNA TRANSPORT"/>
    <property type="match status" value="1"/>
</dbReference>
<evidence type="ECO:0000313" key="8">
    <source>
        <dbReference type="EMBL" id="GEO42153.1"/>
    </source>
</evidence>
<dbReference type="Gene3D" id="3.40.50.300">
    <property type="entry name" value="P-loop containing nucleotide triphosphate hydrolases"/>
    <property type="match status" value="1"/>
</dbReference>
<dbReference type="Pfam" id="PF02534">
    <property type="entry name" value="T4SS-DNA_transf"/>
    <property type="match status" value="1"/>
</dbReference>
<keyword evidence="5" id="KW-1133">Transmembrane helix</keyword>
<dbReference type="EMBL" id="BJYZ01000036">
    <property type="protein sequence ID" value="GEO42153.1"/>
    <property type="molecule type" value="Genomic_DNA"/>
</dbReference>
<comment type="subcellular location">
    <subcellularLocation>
        <location evidence="1">Cell membrane</location>
        <topology evidence="1">Multi-pass membrane protein</topology>
    </subcellularLocation>
</comment>
<evidence type="ECO:0000313" key="9">
    <source>
        <dbReference type="Proteomes" id="UP000321523"/>
    </source>
</evidence>
<protein>
    <submittedName>
        <fullName evidence="8">Protein VirD4</fullName>
    </submittedName>
</protein>
<evidence type="ECO:0000256" key="6">
    <source>
        <dbReference type="ARBA" id="ARBA00023136"/>
    </source>
</evidence>
<keyword evidence="9" id="KW-1185">Reference proteome</keyword>
<dbReference type="PANTHER" id="PTHR37937">
    <property type="entry name" value="CONJUGATIVE TRANSFER: DNA TRANSPORT"/>
    <property type="match status" value="1"/>
</dbReference>
<keyword evidence="6" id="KW-0472">Membrane</keyword>
<dbReference type="GO" id="GO:0005886">
    <property type="term" value="C:plasma membrane"/>
    <property type="evidence" value="ECO:0007669"/>
    <property type="project" value="UniProtKB-SubCell"/>
</dbReference>
<name>A0A512E091_9PROT</name>
<evidence type="ECO:0000256" key="5">
    <source>
        <dbReference type="ARBA" id="ARBA00022989"/>
    </source>
</evidence>
<comment type="similarity">
    <text evidence="2">Belongs to the VirD4/TraG family.</text>
</comment>
<dbReference type="CDD" id="cd01127">
    <property type="entry name" value="TrwB_TraG_TraD_VirD4"/>
    <property type="match status" value="1"/>
</dbReference>
<dbReference type="OrthoDB" id="9759295at2"/>
<evidence type="ECO:0000256" key="4">
    <source>
        <dbReference type="ARBA" id="ARBA00022692"/>
    </source>
</evidence>
<dbReference type="InterPro" id="IPR027417">
    <property type="entry name" value="P-loop_NTPase"/>
</dbReference>
<gene>
    <name evidence="8" type="ORF">SAE02_63010</name>
</gene>
<dbReference type="InterPro" id="IPR051539">
    <property type="entry name" value="T4SS-coupling_protein"/>
</dbReference>
<dbReference type="Proteomes" id="UP000321523">
    <property type="component" value="Unassembled WGS sequence"/>
</dbReference>
<keyword evidence="3" id="KW-1003">Cell membrane</keyword>
<evidence type="ECO:0000256" key="1">
    <source>
        <dbReference type="ARBA" id="ARBA00004651"/>
    </source>
</evidence>
<evidence type="ECO:0000256" key="7">
    <source>
        <dbReference type="SAM" id="SignalP"/>
    </source>
</evidence>
<dbReference type="RefSeq" id="WP_044435743.1">
    <property type="nucleotide sequence ID" value="NZ_BJYZ01000036.1"/>
</dbReference>
<feature type="signal peptide" evidence="7">
    <location>
        <begin position="1"/>
        <end position="23"/>
    </location>
</feature>
<feature type="chain" id="PRO_5022206027" evidence="7">
    <location>
        <begin position="24"/>
        <end position="591"/>
    </location>
</feature>
<dbReference type="AlphaFoldDB" id="A0A512E091"/>
<keyword evidence="7" id="KW-0732">Signal</keyword>
<keyword evidence="4" id="KW-0812">Transmembrane</keyword>
<dbReference type="InterPro" id="IPR003688">
    <property type="entry name" value="TraG/VirD4"/>
</dbReference>
<evidence type="ECO:0000256" key="2">
    <source>
        <dbReference type="ARBA" id="ARBA00008806"/>
    </source>
</evidence>
<organism evidence="8 9">
    <name type="scientific">Skermanella aerolata</name>
    <dbReference type="NCBI Taxonomy" id="393310"/>
    <lineage>
        <taxon>Bacteria</taxon>
        <taxon>Pseudomonadati</taxon>
        <taxon>Pseudomonadota</taxon>
        <taxon>Alphaproteobacteria</taxon>
        <taxon>Rhodospirillales</taxon>
        <taxon>Azospirillaceae</taxon>
        <taxon>Skermanella</taxon>
    </lineage>
</organism>
<sequence length="591" mass="65917">MRKLKLILSAGVALAAFTFTASAVTLYGLGTIRQAGIPTAEWWSYLSATMPDAYTQSWVNEWLLYGAAAGTGAAVMTLYRILGDGTTLVSRDGRALFGSAKYATPRQGRKSGLIYSFRPRPDCILLGRTAGFMGMGKRYVCLPGPEHALLCAKTGSGKGVAYVVPNCFNYADSLVVLDIKRENYTRTAAHRENVLGQDVFLFSPLAEDGATHCWNPVGGIDESQPDYLSKIQRRAFNLFPDVGSANKNKFWVDSARTAWTGIATLISETPGMDLTPAAIFRFFTRGDSVETIARMVEERRATDRPYTQDCVNLLSDYLRGNEDMVQGIRKQVTSTMGIWFNPKVVAATERSDFDLRDLRRRKMTIYIGVMPSDLEQLGFLLRLFFLQLFDACMDSHPDHDSTITHRCHVLMDELTALPPMRPIAKANGFARGFRLHFSFVVQTKTDLRDEYKEDGLASLLGNLGAEIVFGTNDDLLTKEVSERTGYDTVENVSRSTPRFFGWFRAKEQNENTGQAKRALLLPQEVATLPDNEEIMFRKGAPAFRLKRNCWYADANFMNLEQTPVEPPAVTYKLDRDDGSVKFPTEKAGKAA</sequence>